<dbReference type="CDD" id="cd04179">
    <property type="entry name" value="DPM_DPG-synthase_like"/>
    <property type="match status" value="1"/>
</dbReference>
<dbReference type="InterPro" id="IPR050256">
    <property type="entry name" value="Glycosyltransferase_2"/>
</dbReference>
<feature type="domain" description="Glycosyltransferase 2-like" evidence="1">
    <location>
        <begin position="43"/>
        <end position="199"/>
    </location>
</feature>
<dbReference type="EMBL" id="VIGC01000001">
    <property type="protein sequence ID" value="TQE98032.1"/>
    <property type="molecule type" value="Genomic_DNA"/>
</dbReference>
<dbReference type="PANTHER" id="PTHR48090:SF7">
    <property type="entry name" value="RFBJ PROTEIN"/>
    <property type="match status" value="1"/>
</dbReference>
<dbReference type="InParanoid" id="A0A540VMQ6"/>
<name>A0A540VMQ6_9CHLR</name>
<dbReference type="GO" id="GO:0016740">
    <property type="term" value="F:transferase activity"/>
    <property type="evidence" value="ECO:0007669"/>
    <property type="project" value="UniProtKB-KW"/>
</dbReference>
<dbReference type="Gene3D" id="3.90.550.10">
    <property type="entry name" value="Spore Coat Polysaccharide Biosynthesis Protein SpsA, Chain A"/>
    <property type="match status" value="1"/>
</dbReference>
<dbReference type="OrthoDB" id="9802649at2"/>
<evidence type="ECO:0000313" key="3">
    <source>
        <dbReference type="Proteomes" id="UP000317371"/>
    </source>
</evidence>
<keyword evidence="3" id="KW-1185">Reference proteome</keyword>
<evidence type="ECO:0000259" key="1">
    <source>
        <dbReference type="Pfam" id="PF00535"/>
    </source>
</evidence>
<keyword evidence="2" id="KW-0808">Transferase</keyword>
<protein>
    <submittedName>
        <fullName evidence="2">Glycosyltransferase family 2 protein</fullName>
    </submittedName>
</protein>
<sequence length="279" mass="31575">MEDEQTSEWRTDVTTRLPQWYHQATRPREVQRIGPDGKHYTISVIVPTRNEAANLLPVLVRAAPHADELLVVDGHSSDGTREIAQACGARVILDDGRGKGAAIRCGIREARGDILVFMDADGSHNPDDIPALIQPIVEGRADHVSGSRMLGGSDELHATIHQFVRLFGSQVITLSINYTQNVRLTDCQNGFRALRREVALDLDLQEDITTIEQEMIIKTLRRGYRLVEVATHEYVRANGESNFRVIDVWQRYLYSLFYYLFVWRPPKHNGRAPAPRSQP</sequence>
<reference evidence="2 3" key="1">
    <citation type="submission" date="2019-06" db="EMBL/GenBank/DDBJ databases">
        <title>Genome sequence of Litorilinea aerophila BAA-2444.</title>
        <authorList>
            <person name="Maclea K.S."/>
            <person name="Maurais E.G."/>
            <person name="Iannazzi L.C."/>
        </authorList>
    </citation>
    <scope>NUCLEOTIDE SEQUENCE [LARGE SCALE GENOMIC DNA]</scope>
    <source>
        <strain evidence="2 3">ATCC BAA-2444</strain>
    </source>
</reference>
<evidence type="ECO:0000313" key="2">
    <source>
        <dbReference type="EMBL" id="TQE98032.1"/>
    </source>
</evidence>
<dbReference type="InterPro" id="IPR029044">
    <property type="entry name" value="Nucleotide-diphossugar_trans"/>
</dbReference>
<organism evidence="2 3">
    <name type="scientific">Litorilinea aerophila</name>
    <dbReference type="NCBI Taxonomy" id="1204385"/>
    <lineage>
        <taxon>Bacteria</taxon>
        <taxon>Bacillati</taxon>
        <taxon>Chloroflexota</taxon>
        <taxon>Caldilineae</taxon>
        <taxon>Caldilineales</taxon>
        <taxon>Caldilineaceae</taxon>
        <taxon>Litorilinea</taxon>
    </lineage>
</organism>
<dbReference type="Proteomes" id="UP000317371">
    <property type="component" value="Unassembled WGS sequence"/>
</dbReference>
<dbReference type="PANTHER" id="PTHR48090">
    <property type="entry name" value="UNDECAPRENYL-PHOSPHATE 4-DEOXY-4-FORMAMIDO-L-ARABINOSE TRANSFERASE-RELATED"/>
    <property type="match status" value="1"/>
</dbReference>
<proteinExistence type="predicted"/>
<accession>A0A540VMQ6</accession>
<comment type="caution">
    <text evidence="2">The sequence shown here is derived from an EMBL/GenBank/DDBJ whole genome shotgun (WGS) entry which is preliminary data.</text>
</comment>
<dbReference type="InterPro" id="IPR001173">
    <property type="entry name" value="Glyco_trans_2-like"/>
</dbReference>
<dbReference type="AlphaFoldDB" id="A0A540VMQ6"/>
<dbReference type="SUPFAM" id="SSF53448">
    <property type="entry name" value="Nucleotide-diphospho-sugar transferases"/>
    <property type="match status" value="1"/>
</dbReference>
<gene>
    <name evidence="2" type="ORF">FKZ61_01240</name>
</gene>
<dbReference type="Pfam" id="PF00535">
    <property type="entry name" value="Glycos_transf_2"/>
    <property type="match status" value="1"/>
</dbReference>